<feature type="transmembrane region" description="Helical" evidence="12">
    <location>
        <begin position="861"/>
        <end position="883"/>
    </location>
</feature>
<keyword evidence="5 12" id="KW-0812">Transmembrane</keyword>
<dbReference type="Proteomes" id="UP000818029">
    <property type="component" value="Chromosome D05"/>
</dbReference>
<dbReference type="InterPro" id="IPR032675">
    <property type="entry name" value="LRR_dom_sf"/>
</dbReference>
<dbReference type="Pfam" id="PF00560">
    <property type="entry name" value="LRR_1"/>
    <property type="match status" value="8"/>
</dbReference>
<dbReference type="SUPFAM" id="SSF52058">
    <property type="entry name" value="L domain-like"/>
    <property type="match status" value="1"/>
</dbReference>
<dbReference type="InterPro" id="IPR001611">
    <property type="entry name" value="Leu-rich_rpt"/>
</dbReference>
<evidence type="ECO:0000256" key="2">
    <source>
        <dbReference type="ARBA" id="ARBA00009592"/>
    </source>
</evidence>
<evidence type="ECO:0000313" key="15">
    <source>
        <dbReference type="Proteomes" id="UP000818029"/>
    </source>
</evidence>
<protein>
    <submittedName>
        <fullName evidence="16">Receptor-like protein EIX2</fullName>
    </submittedName>
</protein>
<evidence type="ECO:0000256" key="10">
    <source>
        <dbReference type="ARBA" id="ARBA00023170"/>
    </source>
</evidence>
<gene>
    <name evidence="16" type="primary">LOC121216890</name>
</gene>
<dbReference type="InterPro" id="IPR046956">
    <property type="entry name" value="RLP23-like"/>
</dbReference>
<keyword evidence="9 12" id="KW-0472">Membrane</keyword>
<evidence type="ECO:0000256" key="13">
    <source>
        <dbReference type="SAM" id="SignalP"/>
    </source>
</evidence>
<reference evidence="15" key="1">
    <citation type="journal article" date="2020" name="Nat. Genet.">
        <title>Genomic diversifications of five Gossypium allopolyploid species and their impact on cotton improvement.</title>
        <authorList>
            <person name="Chen Z.J."/>
            <person name="Sreedasyam A."/>
            <person name="Ando A."/>
            <person name="Song Q."/>
            <person name="De Santiago L.M."/>
            <person name="Hulse-Kemp A.M."/>
            <person name="Ding M."/>
            <person name="Ye W."/>
            <person name="Kirkbride R.C."/>
            <person name="Jenkins J."/>
            <person name="Plott C."/>
            <person name="Lovell J."/>
            <person name="Lin Y.M."/>
            <person name="Vaughn R."/>
            <person name="Liu B."/>
            <person name="Simpson S."/>
            <person name="Scheffler B.E."/>
            <person name="Wen L."/>
            <person name="Saski C.A."/>
            <person name="Grover C.E."/>
            <person name="Hu G."/>
            <person name="Conover J.L."/>
            <person name="Carlson J.W."/>
            <person name="Shu S."/>
            <person name="Boston L.B."/>
            <person name="Williams M."/>
            <person name="Peterson D.G."/>
            <person name="McGee K."/>
            <person name="Jones D.C."/>
            <person name="Wendel J.F."/>
            <person name="Stelly D.M."/>
            <person name="Grimwood J."/>
            <person name="Schmutz J."/>
        </authorList>
    </citation>
    <scope>NUCLEOTIDE SEQUENCE [LARGE SCALE GENOMIC DNA]</scope>
    <source>
        <strain evidence="15">cv. TM-1</strain>
    </source>
</reference>
<name>A0ABM3A2E1_GOSHI</name>
<keyword evidence="4" id="KW-0433">Leucine-rich repeat</keyword>
<evidence type="ECO:0000313" key="16">
    <source>
        <dbReference type="RefSeq" id="XP_040948313.1"/>
    </source>
</evidence>
<dbReference type="InterPro" id="IPR013210">
    <property type="entry name" value="LRR_N_plant-typ"/>
</dbReference>
<evidence type="ECO:0000259" key="14">
    <source>
        <dbReference type="Pfam" id="PF08263"/>
    </source>
</evidence>
<dbReference type="PRINTS" id="PR00019">
    <property type="entry name" value="LEURICHRPT"/>
</dbReference>
<keyword evidence="6 13" id="KW-0732">Signal</keyword>
<comment type="similarity">
    <text evidence="2">Belongs to the RLP family.</text>
</comment>
<dbReference type="InterPro" id="IPR003591">
    <property type="entry name" value="Leu-rich_rpt_typical-subtyp"/>
</dbReference>
<sequence>MITMSSKSSHKLVLFFAISCLLLQEKCTEASVLCKESEKKALLEFKHSLQAMDSSGDDALFLWETEECCFWHGVECNSLTGYVEILDFSLQSWVVAGTISPSLLKLHHLTSLNFNSNDFNGSLIPEFFGSLNKLKLLDLSNANFRGPIPSLLGNLSMLETLRLGGNGGDVTYRHNFKKMFSVGKLEWLSHLSRLKEVDLSFTNLSNANDWSQVISHLPLLQKLSLRHCDLPSISSSSLSLANSSTSLTYLDLSDNNLPSSAIYPWLFNVSSNLVSLNLSSNKLKGPIPEAFGNMKAIQELYLNDNLLVLAENQVRGDSGLNEIGKLPDFRVLDLGYNLLNGSISKSIGQLSNLHVLRLAGNSFDGDVISEAHLSNFTNLQVLDLSFTSLTLKFNTGWIPPFHLSQIMLCSCKLGPRFPDWLRTQMDFLLVLEYLDISASGISDSLPYWFWDPFQRLRYLNMSFNQISGTFPNNSIHISHLDLSSNNFSGPLPHFSLDFSDTGTIKLSKNKFNGSVSPICIITNEVSLALLDLSNNQLSGVVPDCFHSFRSLTALNLGDNSFSGSLPSSLGSLTSLEMLSLRGNKFSGELPLYLQNCTELKFLDLSDNELSGEIPMWLGQRLPSLVFLSLQRNQFRGRIPHQLCELKYLQILDLSVNKISASIPPCLKNFNSMAKKVSLDRRIELHLLDQPYVRSLVDVRYVDEALITWKGTKENYPQLGLLRAIDLSCNKLTGEIPEELNSLQELVALNLSRNFFTGKILQKIGHLRQLEVLDLSRNKFSGNIPTSLSELTFLSILDLSYNDLTGKIPTSTQLQSFDPSSFSHNRGLCGPPVSPNCSMVEPPPGKPAVGGEEDSDDQFMKWFYTGMGLGFVVGFWGFCGVVFFKRSWRHSYYRYLDSAKDWVYVSFVLLKTRLVRRIKGVSTR</sequence>
<dbReference type="SUPFAM" id="SSF52047">
    <property type="entry name" value="RNI-like"/>
    <property type="match status" value="2"/>
</dbReference>
<comment type="subcellular location">
    <subcellularLocation>
        <location evidence="1">Cell membrane</location>
        <topology evidence="1">Single-pass type I membrane protein</topology>
    </subcellularLocation>
</comment>
<keyword evidence="15" id="KW-1185">Reference proteome</keyword>
<dbReference type="SMART" id="SM00369">
    <property type="entry name" value="LRR_TYP"/>
    <property type="match status" value="9"/>
</dbReference>
<evidence type="ECO:0000256" key="11">
    <source>
        <dbReference type="ARBA" id="ARBA00023180"/>
    </source>
</evidence>
<keyword evidence="8 12" id="KW-1133">Transmembrane helix</keyword>
<feature type="signal peptide" evidence="13">
    <location>
        <begin position="1"/>
        <end position="30"/>
    </location>
</feature>
<evidence type="ECO:0000256" key="5">
    <source>
        <dbReference type="ARBA" id="ARBA00022692"/>
    </source>
</evidence>
<evidence type="ECO:0000256" key="9">
    <source>
        <dbReference type="ARBA" id="ARBA00023136"/>
    </source>
</evidence>
<keyword evidence="7" id="KW-0677">Repeat</keyword>
<dbReference type="GeneID" id="121216890"/>
<proteinExistence type="inferred from homology"/>
<evidence type="ECO:0000256" key="7">
    <source>
        <dbReference type="ARBA" id="ARBA00022737"/>
    </source>
</evidence>
<feature type="chain" id="PRO_5047437477" evidence="13">
    <location>
        <begin position="31"/>
        <end position="923"/>
    </location>
</feature>
<keyword evidence="11" id="KW-0325">Glycoprotein</keyword>
<evidence type="ECO:0000256" key="12">
    <source>
        <dbReference type="SAM" id="Phobius"/>
    </source>
</evidence>
<evidence type="ECO:0000256" key="8">
    <source>
        <dbReference type="ARBA" id="ARBA00022989"/>
    </source>
</evidence>
<reference evidence="16" key="2">
    <citation type="submission" date="2025-08" db="UniProtKB">
        <authorList>
            <consortium name="RefSeq"/>
        </authorList>
    </citation>
    <scope>IDENTIFICATION</scope>
</reference>
<dbReference type="Pfam" id="PF08263">
    <property type="entry name" value="LRRNT_2"/>
    <property type="match status" value="1"/>
</dbReference>
<evidence type="ECO:0000256" key="1">
    <source>
        <dbReference type="ARBA" id="ARBA00004251"/>
    </source>
</evidence>
<dbReference type="PANTHER" id="PTHR48063:SF101">
    <property type="entry name" value="LRR RECEPTOR-LIKE SERINE_THREONINE-PROTEIN KINASE FLS2"/>
    <property type="match status" value="1"/>
</dbReference>
<evidence type="ECO:0000256" key="6">
    <source>
        <dbReference type="ARBA" id="ARBA00022729"/>
    </source>
</evidence>
<accession>A0ABM3A2E1</accession>
<dbReference type="Gene3D" id="3.80.10.10">
    <property type="entry name" value="Ribonuclease Inhibitor"/>
    <property type="match status" value="4"/>
</dbReference>
<evidence type="ECO:0000256" key="4">
    <source>
        <dbReference type="ARBA" id="ARBA00022614"/>
    </source>
</evidence>
<dbReference type="Pfam" id="PF13855">
    <property type="entry name" value="LRR_8"/>
    <property type="match status" value="2"/>
</dbReference>
<dbReference type="RefSeq" id="XP_040948313.1">
    <property type="nucleotide sequence ID" value="XM_041092379.1"/>
</dbReference>
<organism evidence="15 16">
    <name type="scientific">Gossypium hirsutum</name>
    <name type="common">Upland cotton</name>
    <name type="synonym">Gossypium mexicanum</name>
    <dbReference type="NCBI Taxonomy" id="3635"/>
    <lineage>
        <taxon>Eukaryota</taxon>
        <taxon>Viridiplantae</taxon>
        <taxon>Streptophyta</taxon>
        <taxon>Embryophyta</taxon>
        <taxon>Tracheophyta</taxon>
        <taxon>Spermatophyta</taxon>
        <taxon>Magnoliopsida</taxon>
        <taxon>eudicotyledons</taxon>
        <taxon>Gunneridae</taxon>
        <taxon>Pentapetalae</taxon>
        <taxon>rosids</taxon>
        <taxon>malvids</taxon>
        <taxon>Malvales</taxon>
        <taxon>Malvaceae</taxon>
        <taxon>Malvoideae</taxon>
        <taxon>Gossypium</taxon>
    </lineage>
</organism>
<keyword evidence="10" id="KW-0675">Receptor</keyword>
<keyword evidence="3" id="KW-1003">Cell membrane</keyword>
<feature type="domain" description="Leucine-rich repeat-containing N-terminal plant-type" evidence="14">
    <location>
        <begin position="37"/>
        <end position="77"/>
    </location>
</feature>
<evidence type="ECO:0000256" key="3">
    <source>
        <dbReference type="ARBA" id="ARBA00022475"/>
    </source>
</evidence>
<dbReference type="PANTHER" id="PTHR48063">
    <property type="entry name" value="LRR RECEPTOR-LIKE KINASE"/>
    <property type="match status" value="1"/>
</dbReference>